<feature type="region of interest" description="Disordered" evidence="6">
    <location>
        <begin position="402"/>
        <end position="450"/>
    </location>
</feature>
<dbReference type="Gene3D" id="1.10.443.10">
    <property type="entry name" value="Intergrase catalytic core"/>
    <property type="match status" value="1"/>
</dbReference>
<organism evidence="9 10">
    <name type="scientific">[Kitasatospora] papulosa</name>
    <dbReference type="NCBI Taxonomy" id="1464011"/>
    <lineage>
        <taxon>Bacteria</taxon>
        <taxon>Bacillati</taxon>
        <taxon>Actinomycetota</taxon>
        <taxon>Actinomycetes</taxon>
        <taxon>Kitasatosporales</taxon>
        <taxon>Streptomycetaceae</taxon>
        <taxon>Streptomyces</taxon>
    </lineage>
</organism>
<dbReference type="PANTHER" id="PTHR30629:SF2">
    <property type="entry name" value="PROPHAGE INTEGRASE INTS-RELATED"/>
    <property type="match status" value="1"/>
</dbReference>
<keyword evidence="3 5" id="KW-0238">DNA-binding</keyword>
<accession>A0ABZ1KAQ6</accession>
<keyword evidence="4" id="KW-0233">DNA recombination</keyword>
<evidence type="ECO:0000313" key="9">
    <source>
        <dbReference type="EMBL" id="WTP69319.1"/>
    </source>
</evidence>
<evidence type="ECO:0000256" key="3">
    <source>
        <dbReference type="ARBA" id="ARBA00023125"/>
    </source>
</evidence>
<dbReference type="PANTHER" id="PTHR30629">
    <property type="entry name" value="PROPHAGE INTEGRASE"/>
    <property type="match status" value="1"/>
</dbReference>
<dbReference type="InterPro" id="IPR002104">
    <property type="entry name" value="Integrase_catalytic"/>
</dbReference>
<evidence type="ECO:0000259" key="7">
    <source>
        <dbReference type="PROSITE" id="PS51898"/>
    </source>
</evidence>
<evidence type="ECO:0000256" key="1">
    <source>
        <dbReference type="ARBA" id="ARBA00008857"/>
    </source>
</evidence>
<dbReference type="EMBL" id="CP108135">
    <property type="protein sequence ID" value="WTP69319.1"/>
    <property type="molecule type" value="Genomic_DNA"/>
</dbReference>
<feature type="domain" description="Core-binding (CB)" evidence="8">
    <location>
        <begin position="71"/>
        <end position="151"/>
    </location>
</feature>
<evidence type="ECO:0000256" key="2">
    <source>
        <dbReference type="ARBA" id="ARBA00022908"/>
    </source>
</evidence>
<dbReference type="InterPro" id="IPR013762">
    <property type="entry name" value="Integrase-like_cat_sf"/>
</dbReference>
<gene>
    <name evidence="9" type="ORF">OG560_29425</name>
</gene>
<dbReference type="Proteomes" id="UP001622496">
    <property type="component" value="Chromosome"/>
</dbReference>
<keyword evidence="2" id="KW-0229">DNA integration</keyword>
<dbReference type="PROSITE" id="PS51898">
    <property type="entry name" value="TYR_RECOMBINASE"/>
    <property type="match status" value="1"/>
</dbReference>
<protein>
    <submittedName>
        <fullName evidence="9">Site-specific integrase</fullName>
    </submittedName>
</protein>
<comment type="similarity">
    <text evidence="1">Belongs to the 'phage' integrase family.</text>
</comment>
<dbReference type="SUPFAM" id="SSF56349">
    <property type="entry name" value="DNA breaking-rejoining enzymes"/>
    <property type="match status" value="1"/>
</dbReference>
<feature type="region of interest" description="Disordered" evidence="6">
    <location>
        <begin position="158"/>
        <end position="178"/>
    </location>
</feature>
<dbReference type="PROSITE" id="PS51900">
    <property type="entry name" value="CB"/>
    <property type="match status" value="1"/>
</dbReference>
<dbReference type="InterPro" id="IPR044068">
    <property type="entry name" value="CB"/>
</dbReference>
<dbReference type="InterPro" id="IPR011010">
    <property type="entry name" value="DNA_brk_join_enz"/>
</dbReference>
<keyword evidence="10" id="KW-1185">Reference proteome</keyword>
<feature type="compositionally biased region" description="Basic residues" evidence="6">
    <location>
        <begin position="428"/>
        <end position="440"/>
    </location>
</feature>
<dbReference type="Gene3D" id="1.10.150.130">
    <property type="match status" value="1"/>
</dbReference>
<evidence type="ECO:0000313" key="10">
    <source>
        <dbReference type="Proteomes" id="UP001622496"/>
    </source>
</evidence>
<evidence type="ECO:0000259" key="8">
    <source>
        <dbReference type="PROSITE" id="PS51900"/>
    </source>
</evidence>
<proteinExistence type="inferred from homology"/>
<dbReference type="InterPro" id="IPR010998">
    <property type="entry name" value="Integrase_recombinase_N"/>
</dbReference>
<evidence type="ECO:0000256" key="6">
    <source>
        <dbReference type="SAM" id="MobiDB-lite"/>
    </source>
</evidence>
<dbReference type="RefSeq" id="WP_406188930.1">
    <property type="nucleotide sequence ID" value="NZ_CP108135.1"/>
</dbReference>
<evidence type="ECO:0000256" key="4">
    <source>
        <dbReference type="ARBA" id="ARBA00023172"/>
    </source>
</evidence>
<dbReference type="InterPro" id="IPR050808">
    <property type="entry name" value="Phage_Integrase"/>
</dbReference>
<feature type="domain" description="Tyr recombinase" evidence="7">
    <location>
        <begin position="177"/>
        <end position="390"/>
    </location>
</feature>
<sequence>MAHAEKRTYDKRARKWRYRGRYKLPDGRWGSVSRDDDGKPFFTEKSAEDFAHGLEVDVRRQTFINPQDGKITVSAWAELWIDSVELGPLSLRDYKSRLRSAILPAWGNVPVRDITPVAYKTWEKSLRDRGYAENSVSGIRTVFRTMMQDAVMSKLRGDNPIPDGTVGRRGKYKSKRSGEEKIYPTAHQALLVARNGLALRGISMYALVLTSFYTGLRIGELAGLKRDRLQLADTGEGARILLKYQSQYVDGRPTLLAAKYDSERGLIIHPGLSDLLRELLDSHSSEFVFTAPKGGRLLVGGDFYAGTWRPMVDGRAPKPQVRGRRALPGIRPVAGLEGMVPHGLRHGQKVLLDEAGHPRVAVEERMGHTLQGVEGTYSHTTLGMELAIARSLQASWDESFRLPDDGSGYGPVPGDADSEKLISQVSPRRQRKHPQRPGKHLRSEVSPASG</sequence>
<reference evidence="9 10" key="1">
    <citation type="submission" date="2022-10" db="EMBL/GenBank/DDBJ databases">
        <title>The complete genomes of actinobacterial strains from the NBC collection.</title>
        <authorList>
            <person name="Joergensen T.S."/>
            <person name="Alvarez Arevalo M."/>
            <person name="Sterndorff E.B."/>
            <person name="Faurdal D."/>
            <person name="Vuksanovic O."/>
            <person name="Mourched A.-S."/>
            <person name="Charusanti P."/>
            <person name="Shaw S."/>
            <person name="Blin K."/>
            <person name="Weber T."/>
        </authorList>
    </citation>
    <scope>NUCLEOTIDE SEQUENCE [LARGE SCALE GENOMIC DNA]</scope>
    <source>
        <strain evidence="9 10">NBC_00185</strain>
    </source>
</reference>
<evidence type="ECO:0000256" key="5">
    <source>
        <dbReference type="PROSITE-ProRule" id="PRU01248"/>
    </source>
</evidence>
<name>A0ABZ1KAQ6_9ACTN</name>